<keyword evidence="4" id="KW-0540">Nuclease</keyword>
<dbReference type="InterPro" id="IPR025724">
    <property type="entry name" value="GAG-pre-integrase_dom"/>
</dbReference>
<evidence type="ECO:0000256" key="1">
    <source>
        <dbReference type="ARBA" id="ARBA00002180"/>
    </source>
</evidence>
<dbReference type="InterPro" id="IPR036397">
    <property type="entry name" value="RNaseH_sf"/>
</dbReference>
<dbReference type="GO" id="GO:0046872">
    <property type="term" value="F:metal ion binding"/>
    <property type="evidence" value="ECO:0007669"/>
    <property type="project" value="UniProtKB-KW"/>
</dbReference>
<dbReference type="GO" id="GO:0003676">
    <property type="term" value="F:nucleic acid binding"/>
    <property type="evidence" value="ECO:0007669"/>
    <property type="project" value="InterPro"/>
</dbReference>
<evidence type="ECO:0000256" key="6">
    <source>
        <dbReference type="ARBA" id="ARBA00022741"/>
    </source>
</evidence>
<evidence type="ECO:0000256" key="12">
    <source>
        <dbReference type="ARBA" id="ARBA00022918"/>
    </source>
</evidence>
<dbReference type="GO" id="GO:0005524">
    <property type="term" value="F:ATP binding"/>
    <property type="evidence" value="ECO:0007669"/>
    <property type="project" value="UniProtKB-KW"/>
</dbReference>
<evidence type="ECO:0000256" key="9">
    <source>
        <dbReference type="ARBA" id="ARBA00022840"/>
    </source>
</evidence>
<dbReference type="Pfam" id="PF13976">
    <property type="entry name" value="gag_pre-integrs"/>
    <property type="match status" value="1"/>
</dbReference>
<evidence type="ECO:0000256" key="13">
    <source>
        <dbReference type="ARBA" id="ARBA00022932"/>
    </source>
</evidence>
<evidence type="ECO:0000256" key="4">
    <source>
        <dbReference type="ARBA" id="ARBA00022722"/>
    </source>
</evidence>
<evidence type="ECO:0000256" key="11">
    <source>
        <dbReference type="ARBA" id="ARBA00022908"/>
    </source>
</evidence>
<dbReference type="InterPro" id="IPR001584">
    <property type="entry name" value="Integrase_cat-core"/>
</dbReference>
<dbReference type="GO" id="GO:0015074">
    <property type="term" value="P:DNA integration"/>
    <property type="evidence" value="ECO:0007669"/>
    <property type="project" value="UniProtKB-KW"/>
</dbReference>
<comment type="function">
    <text evidence="1">The aspartyl protease (PR) mediates the proteolytic cleavages of the Gag and Gag-Pol polyproteins after assembly of the VLP.</text>
</comment>
<protein>
    <submittedName>
        <fullName evidence="17">Integrase, catalytic core protein</fullName>
    </submittedName>
</protein>
<comment type="caution">
    <text evidence="17">The sequence shown here is derived from an EMBL/GenBank/DDBJ whole genome shotgun (WGS) entry which is preliminary data.</text>
</comment>
<dbReference type="Pfam" id="PF22936">
    <property type="entry name" value="Pol_BBD"/>
    <property type="match status" value="1"/>
</dbReference>
<keyword evidence="12" id="KW-0695">RNA-directed DNA polymerase</keyword>
<dbReference type="GO" id="GO:0004519">
    <property type="term" value="F:endonuclease activity"/>
    <property type="evidence" value="ECO:0007669"/>
    <property type="project" value="UniProtKB-KW"/>
</dbReference>
<reference evidence="18" key="1">
    <citation type="submission" date="2017-03" db="EMBL/GenBank/DDBJ databases">
        <title>Phytopthora megakarya and P. palmivora, two closely related causual agents of cacao black pod achieved similar genome size and gene model numbers by different mechanisms.</title>
        <authorList>
            <person name="Ali S."/>
            <person name="Shao J."/>
            <person name="Larry D.J."/>
            <person name="Kronmiller B."/>
            <person name="Shen D."/>
            <person name="Strem M.D."/>
            <person name="Melnick R.L."/>
            <person name="Guiltinan M.J."/>
            <person name="Tyler B.M."/>
            <person name="Meinhardt L.W."/>
            <person name="Bailey B.A."/>
        </authorList>
    </citation>
    <scope>NUCLEOTIDE SEQUENCE [LARGE SCALE GENOMIC DNA]</scope>
    <source>
        <strain evidence="18">zdho120</strain>
    </source>
</reference>
<proteinExistence type="predicted"/>
<dbReference type="OrthoDB" id="112217at2759"/>
<dbReference type="GO" id="GO:0006508">
    <property type="term" value="P:proteolysis"/>
    <property type="evidence" value="ECO:0007669"/>
    <property type="project" value="UniProtKB-KW"/>
</dbReference>
<sequence length="400" mass="44185">MSKHLDVFDELFVGLQTMGEPVDEALQLVVLLSSLSAEYELISSIVKNAQDVTLNDVKEKLLKEYERLEKKETTERAFKVNAGHFKGGAGHTVERETRDCPEQNGASGNDEVFSVSEGQTVGWLIDSGATAHITPHRADLFEYEALGTGIEVTTADDKKLRVVGRGTVRLTGLDSVRIMMKEVLYIPGLDRRLLSVGKLAGRGLHVECSSCNNWGKTRAIALGKKAGKAYILDCHQEEARFVQYAGVDSEWELWHARMGHCNENALAKTQLATTGIPTVECGVKTLCGGCMNGKQTVAVFPERSLSKSSRVLRLVHTVVMGPMRTLSKGGVRYVLTFVDDYSRYVVAYFLKNKSEVAAKLNIGKEYVNKKVAEVFSRNGIIHQRTVPYSPQQIGVAERMD</sequence>
<dbReference type="SUPFAM" id="SSF53098">
    <property type="entry name" value="Ribonuclease H-like"/>
    <property type="match status" value="1"/>
</dbReference>
<dbReference type="PANTHER" id="PTHR42648">
    <property type="entry name" value="TRANSPOSASE, PUTATIVE-RELATED"/>
    <property type="match status" value="1"/>
</dbReference>
<keyword evidence="11" id="KW-0229">DNA integration</keyword>
<dbReference type="Gene3D" id="3.30.420.10">
    <property type="entry name" value="Ribonuclease H-like superfamily/Ribonuclease H"/>
    <property type="match status" value="1"/>
</dbReference>
<dbReference type="PANTHER" id="PTHR42648:SF11">
    <property type="entry name" value="TRANSPOSON TY4-P GAG-POL POLYPROTEIN"/>
    <property type="match status" value="1"/>
</dbReference>
<keyword evidence="6" id="KW-0547">Nucleotide-binding</keyword>
<evidence type="ECO:0000256" key="3">
    <source>
        <dbReference type="ARBA" id="ARBA00022670"/>
    </source>
</evidence>
<keyword evidence="13" id="KW-0548">Nucleotidyltransferase</keyword>
<keyword evidence="7" id="KW-0255">Endonuclease</keyword>
<evidence type="ECO:0000256" key="10">
    <source>
        <dbReference type="ARBA" id="ARBA00022842"/>
    </source>
</evidence>
<evidence type="ECO:0000313" key="18">
    <source>
        <dbReference type="Proteomes" id="UP000198211"/>
    </source>
</evidence>
<dbReference type="InterPro" id="IPR054722">
    <property type="entry name" value="PolX-like_BBD"/>
</dbReference>
<dbReference type="PROSITE" id="PS50994">
    <property type="entry name" value="INTEGRASE"/>
    <property type="match status" value="1"/>
</dbReference>
<dbReference type="Pfam" id="PF14223">
    <property type="entry name" value="Retrotran_gag_2"/>
    <property type="match status" value="1"/>
</dbReference>
<keyword evidence="9" id="KW-0067">ATP-binding</keyword>
<keyword evidence="10" id="KW-0460">Magnesium</keyword>
<feature type="domain" description="Integrase catalytic" evidence="16">
    <location>
        <begin position="361"/>
        <end position="400"/>
    </location>
</feature>
<keyword evidence="13" id="KW-0808">Transferase</keyword>
<evidence type="ECO:0000256" key="8">
    <source>
        <dbReference type="ARBA" id="ARBA00022801"/>
    </source>
</evidence>
<dbReference type="GO" id="GO:0003964">
    <property type="term" value="F:RNA-directed DNA polymerase activity"/>
    <property type="evidence" value="ECO:0007669"/>
    <property type="project" value="UniProtKB-KW"/>
</dbReference>
<dbReference type="STRING" id="4795.A0A225UGT1"/>
<keyword evidence="5" id="KW-0479">Metal-binding</keyword>
<keyword evidence="18" id="KW-1185">Reference proteome</keyword>
<dbReference type="InterPro" id="IPR039537">
    <property type="entry name" value="Retrotran_Ty1/copia-like"/>
</dbReference>
<dbReference type="Proteomes" id="UP000198211">
    <property type="component" value="Unassembled WGS sequence"/>
</dbReference>
<keyword evidence="14" id="KW-0917">Virion maturation</keyword>
<dbReference type="GO" id="GO:0008233">
    <property type="term" value="F:peptidase activity"/>
    <property type="evidence" value="ECO:0007669"/>
    <property type="project" value="UniProtKB-KW"/>
</dbReference>
<keyword evidence="8" id="KW-0378">Hydrolase</keyword>
<dbReference type="GO" id="GO:0006310">
    <property type="term" value="P:DNA recombination"/>
    <property type="evidence" value="ECO:0007669"/>
    <property type="project" value="UniProtKB-KW"/>
</dbReference>
<dbReference type="EMBL" id="NBNE01018109">
    <property type="protein sequence ID" value="OWY92417.1"/>
    <property type="molecule type" value="Genomic_DNA"/>
</dbReference>
<feature type="non-terminal residue" evidence="17">
    <location>
        <position position="400"/>
    </location>
</feature>
<dbReference type="InterPro" id="IPR012337">
    <property type="entry name" value="RNaseH-like_sf"/>
</dbReference>
<keyword evidence="3" id="KW-0645">Protease</keyword>
<evidence type="ECO:0000256" key="14">
    <source>
        <dbReference type="ARBA" id="ARBA00023113"/>
    </source>
</evidence>
<gene>
    <name evidence="17" type="ORF">PHMEG_00038596</name>
</gene>
<evidence type="ECO:0000256" key="2">
    <source>
        <dbReference type="ARBA" id="ARBA00022612"/>
    </source>
</evidence>
<evidence type="ECO:0000259" key="16">
    <source>
        <dbReference type="PROSITE" id="PS50994"/>
    </source>
</evidence>
<keyword evidence="13" id="KW-0239">DNA-directed DNA polymerase</keyword>
<evidence type="ECO:0000313" key="17">
    <source>
        <dbReference type="EMBL" id="OWY92417.1"/>
    </source>
</evidence>
<evidence type="ECO:0000256" key="15">
    <source>
        <dbReference type="ARBA" id="ARBA00023172"/>
    </source>
</evidence>
<keyword evidence="15" id="KW-0233">DNA recombination</keyword>
<dbReference type="AlphaFoldDB" id="A0A225UGT1"/>
<evidence type="ECO:0000256" key="7">
    <source>
        <dbReference type="ARBA" id="ARBA00022759"/>
    </source>
</evidence>
<keyword evidence="2" id="KW-1188">Viral release from host cell</keyword>
<accession>A0A225UGT1</accession>
<evidence type="ECO:0000256" key="5">
    <source>
        <dbReference type="ARBA" id="ARBA00022723"/>
    </source>
</evidence>
<dbReference type="GO" id="GO:0003887">
    <property type="term" value="F:DNA-directed DNA polymerase activity"/>
    <property type="evidence" value="ECO:0007669"/>
    <property type="project" value="UniProtKB-KW"/>
</dbReference>
<organism evidence="17 18">
    <name type="scientific">Phytophthora megakarya</name>
    <dbReference type="NCBI Taxonomy" id="4795"/>
    <lineage>
        <taxon>Eukaryota</taxon>
        <taxon>Sar</taxon>
        <taxon>Stramenopiles</taxon>
        <taxon>Oomycota</taxon>
        <taxon>Peronosporomycetes</taxon>
        <taxon>Peronosporales</taxon>
        <taxon>Peronosporaceae</taxon>
        <taxon>Phytophthora</taxon>
    </lineage>
</organism>
<name>A0A225UGT1_9STRA</name>